<accession>A0A8J3QVT7</accession>
<comment type="caution">
    <text evidence="2">The sequence shown here is derived from an EMBL/GenBank/DDBJ whole genome shotgun (WGS) entry which is preliminary data.</text>
</comment>
<evidence type="ECO:0000256" key="1">
    <source>
        <dbReference type="SAM" id="MobiDB-lite"/>
    </source>
</evidence>
<proteinExistence type="predicted"/>
<evidence type="ECO:0000313" key="2">
    <source>
        <dbReference type="EMBL" id="GIH16745.1"/>
    </source>
</evidence>
<protein>
    <submittedName>
        <fullName evidence="2">Uncharacterized protein</fullName>
    </submittedName>
</protein>
<keyword evidence="3" id="KW-1185">Reference proteome</keyword>
<gene>
    <name evidence="2" type="ORF">Raf01_49170</name>
</gene>
<dbReference type="EMBL" id="BONZ01000045">
    <property type="protein sequence ID" value="GIH16745.1"/>
    <property type="molecule type" value="Genomic_DNA"/>
</dbReference>
<feature type="compositionally biased region" description="Basic and acidic residues" evidence="1">
    <location>
        <begin position="1"/>
        <end position="12"/>
    </location>
</feature>
<feature type="region of interest" description="Disordered" evidence="1">
    <location>
        <begin position="1"/>
        <end position="20"/>
    </location>
</feature>
<dbReference type="AlphaFoldDB" id="A0A8J3QVT7"/>
<reference evidence="2" key="1">
    <citation type="submission" date="2021-01" db="EMBL/GenBank/DDBJ databases">
        <title>Whole genome shotgun sequence of Rugosimonospora africana NBRC 104875.</title>
        <authorList>
            <person name="Komaki H."/>
            <person name="Tamura T."/>
        </authorList>
    </citation>
    <scope>NUCLEOTIDE SEQUENCE</scope>
    <source>
        <strain evidence="2">NBRC 104875</strain>
    </source>
</reference>
<sequence>MLREGPPDRAQQRMDAVGNDDRQCRVTADNHSGREQFADWPSGEQLGSGYHIVNPEGHHNLTLAPGVTGRSPPSVELACPTMIGWHCYTVSGEAGRRARPGQTARGRAVSRGLTPRT</sequence>
<feature type="region of interest" description="Disordered" evidence="1">
    <location>
        <begin position="94"/>
        <end position="117"/>
    </location>
</feature>
<evidence type="ECO:0000313" key="3">
    <source>
        <dbReference type="Proteomes" id="UP000642748"/>
    </source>
</evidence>
<name>A0A8J3QVT7_9ACTN</name>
<dbReference type="Proteomes" id="UP000642748">
    <property type="component" value="Unassembled WGS sequence"/>
</dbReference>
<organism evidence="2 3">
    <name type="scientific">Rugosimonospora africana</name>
    <dbReference type="NCBI Taxonomy" id="556532"/>
    <lineage>
        <taxon>Bacteria</taxon>
        <taxon>Bacillati</taxon>
        <taxon>Actinomycetota</taxon>
        <taxon>Actinomycetes</taxon>
        <taxon>Micromonosporales</taxon>
        <taxon>Micromonosporaceae</taxon>
        <taxon>Rugosimonospora</taxon>
    </lineage>
</organism>